<organism evidence="3 4">
    <name type="scientific">Nitrospira tepida</name>
    <dbReference type="NCBI Taxonomy" id="2973512"/>
    <lineage>
        <taxon>Bacteria</taxon>
        <taxon>Pseudomonadati</taxon>
        <taxon>Nitrospirota</taxon>
        <taxon>Nitrospiria</taxon>
        <taxon>Nitrospirales</taxon>
        <taxon>Nitrospiraceae</taxon>
        <taxon>Nitrospira</taxon>
    </lineage>
</organism>
<dbReference type="KEGG" id="nti:DNFV4_03697"/>
<protein>
    <submittedName>
        <fullName evidence="3">Uncharacterized protein</fullName>
    </submittedName>
</protein>
<evidence type="ECO:0000256" key="1">
    <source>
        <dbReference type="SAM" id="MobiDB-lite"/>
    </source>
</evidence>
<feature type="region of interest" description="Disordered" evidence="1">
    <location>
        <begin position="1"/>
        <end position="22"/>
    </location>
</feature>
<keyword evidence="2" id="KW-1133">Transmembrane helix</keyword>
<keyword evidence="2" id="KW-0812">Transmembrane</keyword>
<proteinExistence type="predicted"/>
<gene>
    <name evidence="3" type="ORF">DNFV4_03697</name>
</gene>
<keyword evidence="4" id="KW-1185">Reference proteome</keyword>
<feature type="transmembrane region" description="Helical" evidence="2">
    <location>
        <begin position="80"/>
        <end position="98"/>
    </location>
</feature>
<feature type="transmembrane region" description="Helical" evidence="2">
    <location>
        <begin position="28"/>
        <end position="49"/>
    </location>
</feature>
<dbReference type="AlphaFoldDB" id="A0AA86N2F0"/>
<dbReference type="EMBL" id="OX365700">
    <property type="protein sequence ID" value="CAI4033261.1"/>
    <property type="molecule type" value="Genomic_DNA"/>
</dbReference>
<name>A0AA86N2F0_9BACT</name>
<keyword evidence="2" id="KW-0472">Membrane</keyword>
<evidence type="ECO:0000313" key="4">
    <source>
        <dbReference type="Proteomes" id="UP001179121"/>
    </source>
</evidence>
<reference evidence="3" key="1">
    <citation type="submission" date="2022-10" db="EMBL/GenBank/DDBJ databases">
        <authorList>
            <person name="Koch H."/>
        </authorList>
    </citation>
    <scope>NUCLEOTIDE SEQUENCE</scope>
    <source>
        <strain evidence="3">DNF</strain>
    </source>
</reference>
<sequence>MTDDSPPDGGRQTSGPKKPRRVPEHQNVIGLMIGTALMFLGFLTVLLSISGGFEIDVKPILLYFGGLAIWANATVENVTVRYLVMGGAITAGLAFFHFGEVLFWHKQVIFWGTVILVSYFMFKTSTPGE</sequence>
<feature type="transmembrane region" description="Helical" evidence="2">
    <location>
        <begin position="104"/>
        <end position="122"/>
    </location>
</feature>
<feature type="transmembrane region" description="Helical" evidence="2">
    <location>
        <begin position="55"/>
        <end position="73"/>
    </location>
</feature>
<dbReference type="RefSeq" id="WP_289270323.1">
    <property type="nucleotide sequence ID" value="NZ_OX365700.1"/>
</dbReference>
<accession>A0AA86N2F0</accession>
<dbReference type="Proteomes" id="UP001179121">
    <property type="component" value="Chromosome"/>
</dbReference>
<evidence type="ECO:0000313" key="3">
    <source>
        <dbReference type="EMBL" id="CAI4033261.1"/>
    </source>
</evidence>
<evidence type="ECO:0000256" key="2">
    <source>
        <dbReference type="SAM" id="Phobius"/>
    </source>
</evidence>